<evidence type="ECO:0000259" key="12">
    <source>
        <dbReference type="PROSITE" id="PS50929"/>
    </source>
</evidence>
<evidence type="ECO:0000256" key="5">
    <source>
        <dbReference type="ARBA" id="ARBA00022840"/>
    </source>
</evidence>
<keyword evidence="14" id="KW-1185">Reference proteome</keyword>
<dbReference type="PROSITE" id="PS50929">
    <property type="entry name" value="ABC_TM1F"/>
    <property type="match status" value="1"/>
</dbReference>
<evidence type="ECO:0000313" key="13">
    <source>
        <dbReference type="EMBL" id="KAJ5318693.1"/>
    </source>
</evidence>
<proteinExistence type="inferred from homology"/>
<dbReference type="Gene3D" id="3.40.50.300">
    <property type="entry name" value="P-loop containing nucleotide triphosphate hydrolases"/>
    <property type="match status" value="1"/>
</dbReference>
<organism evidence="13 14">
    <name type="scientific">Penicillium atrosanguineum</name>
    <dbReference type="NCBI Taxonomy" id="1132637"/>
    <lineage>
        <taxon>Eukaryota</taxon>
        <taxon>Fungi</taxon>
        <taxon>Dikarya</taxon>
        <taxon>Ascomycota</taxon>
        <taxon>Pezizomycotina</taxon>
        <taxon>Eurotiomycetes</taxon>
        <taxon>Eurotiomycetidae</taxon>
        <taxon>Eurotiales</taxon>
        <taxon>Aspergillaceae</taxon>
        <taxon>Penicillium</taxon>
    </lineage>
</organism>
<dbReference type="PROSITE" id="PS50893">
    <property type="entry name" value="ABC_TRANSPORTER_2"/>
    <property type="match status" value="1"/>
</dbReference>
<keyword evidence="4" id="KW-0547">Nucleotide-binding</keyword>
<evidence type="ECO:0000256" key="8">
    <source>
        <dbReference type="ARBA" id="ARBA00024363"/>
    </source>
</evidence>
<dbReference type="PROSITE" id="PS00211">
    <property type="entry name" value="ABC_TRANSPORTER_1"/>
    <property type="match status" value="1"/>
</dbReference>
<dbReference type="SMART" id="SM00382">
    <property type="entry name" value="AAA"/>
    <property type="match status" value="1"/>
</dbReference>
<gene>
    <name evidence="13" type="ORF">N7476_005113</name>
</gene>
<dbReference type="InterPro" id="IPR039421">
    <property type="entry name" value="Type_1_exporter"/>
</dbReference>
<protein>
    <submittedName>
        <fullName evidence="13">Uncharacterized protein</fullName>
    </submittedName>
</protein>
<evidence type="ECO:0000313" key="14">
    <source>
        <dbReference type="Proteomes" id="UP001147746"/>
    </source>
</evidence>
<feature type="transmembrane region" description="Helical" evidence="10">
    <location>
        <begin position="104"/>
        <end position="125"/>
    </location>
</feature>
<dbReference type="SUPFAM" id="SSF90123">
    <property type="entry name" value="ABC transporter transmembrane region"/>
    <property type="match status" value="1"/>
</dbReference>
<dbReference type="Proteomes" id="UP001147746">
    <property type="component" value="Unassembled WGS sequence"/>
</dbReference>
<dbReference type="CDD" id="cd18583">
    <property type="entry name" value="ABC_6TM_HMT1"/>
    <property type="match status" value="1"/>
</dbReference>
<dbReference type="InterPro" id="IPR036640">
    <property type="entry name" value="ABC1_TM_sf"/>
</dbReference>
<comment type="subcellular location">
    <subcellularLocation>
        <location evidence="1">Membrane</location>
        <topology evidence="1">Multi-pass membrane protein</topology>
    </subcellularLocation>
</comment>
<dbReference type="AlphaFoldDB" id="A0A9W9PYS5"/>
<feature type="transmembrane region" description="Helical" evidence="10">
    <location>
        <begin position="6"/>
        <end position="28"/>
    </location>
</feature>
<keyword evidence="3 10" id="KW-0812">Transmembrane</keyword>
<comment type="caution">
    <text evidence="13">The sequence shown here is derived from an EMBL/GenBank/DDBJ whole genome shotgun (WGS) entry which is preliminary data.</text>
</comment>
<reference evidence="13" key="1">
    <citation type="submission" date="2022-12" db="EMBL/GenBank/DDBJ databases">
        <authorList>
            <person name="Petersen C."/>
        </authorList>
    </citation>
    <scope>NUCLEOTIDE SEQUENCE</scope>
    <source>
        <strain evidence="13">IBT 21472</strain>
    </source>
</reference>
<sequence>MPAQLASQALYYCCALIGILYIGSCVLVNDVLNMNRKKHLPKRQALPQASLSALIVFSYLCQTTLGIATSDLKVIQAFLVHTICQTVLWSVVGLRQPYYPAYEWAGATVVTAAFEIPLLTLSVLFNRPSRSVPNAQALIAGIRIPMLCIVAFITLQHSERRGMNGSDESAPFLASGNQLAYGAVDGNSDNGSAQSNTESDSGSIKNSNHATRAQKLRNEQLQTFSGWWNYLNDFSIFLPFLIPRNNVKVQLCIATNILCLAGHRVLNILIPRQLGVVTDRVFAHEAPYASLGKWALLQLIRGDAGLGLMQTLSKIPIRQFSCRQITNAALARVLNLSMNFHIESDSAEVMKAIEQGGALNKLLEVAIFDIVPTVVDLFLACGVFYVKFNVYASLLVVVASIAYISTEVCTSNWALEDRRETIQAQRNEARIMHQAVQNWQTATLFNQVSYEKHLFAEAVISRQKVGASWAHRWAFGRALLGLIKPVSLVAFSFLVIHEVSVGRASTGDFVFFIRYWSSLIAPLTHLSAKCRWLVSDLVDAERLIFLFNTKSSVVEKENAVRLEPNGCQIVFNHVDFSYHPRQPTLQNVSVVVEPGTTVALVGMSGSGKTTILQLLLRLYDVTAGRIEIDGQDIRDVTLSSLREAIGVVPQHPVLKNATITENLRYARPSASDDDIYQACRDAAIHEKIMAFVDGYNTVVGEQGVKLSGGELQRLAIARVFLKKSPILLLDEATSAVDSSTESEIQAALDNLRSNRTTFIVAHRLSTVMNADRILVLHEGKVVECGSHPELLRKEGGLYQKQWQTQFGSDGHKSLPVPPS</sequence>
<dbReference type="Gene3D" id="1.20.1560.10">
    <property type="entry name" value="ABC transporter type 1, transmembrane domain"/>
    <property type="match status" value="1"/>
</dbReference>
<evidence type="ECO:0000256" key="3">
    <source>
        <dbReference type="ARBA" id="ARBA00022692"/>
    </source>
</evidence>
<dbReference type="EMBL" id="JAPZBO010000004">
    <property type="protein sequence ID" value="KAJ5318693.1"/>
    <property type="molecule type" value="Genomic_DNA"/>
</dbReference>
<dbReference type="InterPro" id="IPR003593">
    <property type="entry name" value="AAA+_ATPase"/>
</dbReference>
<dbReference type="GO" id="GO:0140359">
    <property type="term" value="F:ABC-type transporter activity"/>
    <property type="evidence" value="ECO:0007669"/>
    <property type="project" value="InterPro"/>
</dbReference>
<evidence type="ECO:0000256" key="1">
    <source>
        <dbReference type="ARBA" id="ARBA00004141"/>
    </source>
</evidence>
<dbReference type="Pfam" id="PF00005">
    <property type="entry name" value="ABC_tran"/>
    <property type="match status" value="1"/>
</dbReference>
<reference evidence="13" key="2">
    <citation type="journal article" date="2023" name="IMA Fungus">
        <title>Comparative genomic study of the Penicillium genus elucidates a diverse pangenome and 15 lateral gene transfer events.</title>
        <authorList>
            <person name="Petersen C."/>
            <person name="Sorensen T."/>
            <person name="Nielsen M.R."/>
            <person name="Sondergaard T.E."/>
            <person name="Sorensen J.L."/>
            <person name="Fitzpatrick D.A."/>
            <person name="Frisvad J.C."/>
            <person name="Nielsen K.L."/>
        </authorList>
    </citation>
    <scope>NUCLEOTIDE SEQUENCE</scope>
    <source>
        <strain evidence="13">IBT 21472</strain>
    </source>
</reference>
<evidence type="ECO:0000256" key="9">
    <source>
        <dbReference type="SAM" id="MobiDB-lite"/>
    </source>
</evidence>
<feature type="domain" description="ABC transporter" evidence="11">
    <location>
        <begin position="569"/>
        <end position="803"/>
    </location>
</feature>
<dbReference type="GO" id="GO:0005524">
    <property type="term" value="F:ATP binding"/>
    <property type="evidence" value="ECO:0007669"/>
    <property type="project" value="UniProtKB-KW"/>
</dbReference>
<dbReference type="GO" id="GO:0016020">
    <property type="term" value="C:membrane"/>
    <property type="evidence" value="ECO:0007669"/>
    <property type="project" value="UniProtKB-SubCell"/>
</dbReference>
<dbReference type="Pfam" id="PF00664">
    <property type="entry name" value="ABC_membrane"/>
    <property type="match status" value="1"/>
</dbReference>
<keyword evidence="6 10" id="KW-1133">Transmembrane helix</keyword>
<evidence type="ECO:0000256" key="10">
    <source>
        <dbReference type="SAM" id="Phobius"/>
    </source>
</evidence>
<dbReference type="FunFam" id="3.40.50.300:FF:000287">
    <property type="entry name" value="Multidrug ABC transporter ATP-binding protein"/>
    <property type="match status" value="1"/>
</dbReference>
<dbReference type="InterPro" id="IPR011527">
    <property type="entry name" value="ABC1_TM_dom"/>
</dbReference>
<evidence type="ECO:0000259" key="11">
    <source>
        <dbReference type="PROSITE" id="PS50893"/>
    </source>
</evidence>
<dbReference type="SUPFAM" id="SSF52540">
    <property type="entry name" value="P-loop containing nucleoside triphosphate hydrolases"/>
    <property type="match status" value="1"/>
</dbReference>
<evidence type="ECO:0000256" key="6">
    <source>
        <dbReference type="ARBA" id="ARBA00022989"/>
    </source>
</evidence>
<dbReference type="InterPro" id="IPR003439">
    <property type="entry name" value="ABC_transporter-like_ATP-bd"/>
</dbReference>
<feature type="region of interest" description="Disordered" evidence="9">
    <location>
        <begin position="187"/>
        <end position="209"/>
    </location>
</feature>
<accession>A0A9W9PYS5</accession>
<feature type="transmembrane region" description="Helical" evidence="10">
    <location>
        <begin position="49"/>
        <end position="68"/>
    </location>
</feature>
<comment type="similarity">
    <text evidence="8">Belongs to the ABC transporter superfamily. ABCB family. Heavy Metal importer (TC 3.A.1.210) subfamily.</text>
</comment>
<dbReference type="InterPro" id="IPR027417">
    <property type="entry name" value="P-loop_NTPase"/>
</dbReference>
<dbReference type="PANTHER" id="PTHR24221">
    <property type="entry name" value="ATP-BINDING CASSETTE SUB-FAMILY B"/>
    <property type="match status" value="1"/>
</dbReference>
<dbReference type="GO" id="GO:0016887">
    <property type="term" value="F:ATP hydrolysis activity"/>
    <property type="evidence" value="ECO:0007669"/>
    <property type="project" value="InterPro"/>
</dbReference>
<dbReference type="InterPro" id="IPR017871">
    <property type="entry name" value="ABC_transporter-like_CS"/>
</dbReference>
<keyword evidence="2" id="KW-0813">Transport</keyword>
<evidence type="ECO:0000256" key="4">
    <source>
        <dbReference type="ARBA" id="ARBA00022741"/>
    </source>
</evidence>
<dbReference type="PANTHER" id="PTHR24221:SF503">
    <property type="entry name" value="MITOCHONDRIAL POTASSIUM CHANNEL ATP-BINDING SUBUNIT"/>
    <property type="match status" value="1"/>
</dbReference>
<name>A0A9W9PYS5_9EURO</name>
<feature type="domain" description="ABC transmembrane type-1" evidence="12">
    <location>
        <begin position="257"/>
        <end position="527"/>
    </location>
</feature>
<evidence type="ECO:0000256" key="7">
    <source>
        <dbReference type="ARBA" id="ARBA00023136"/>
    </source>
</evidence>
<keyword evidence="7 10" id="KW-0472">Membrane</keyword>
<feature type="transmembrane region" description="Helical" evidence="10">
    <location>
        <begin position="137"/>
        <end position="155"/>
    </location>
</feature>
<keyword evidence="5" id="KW-0067">ATP-binding</keyword>
<evidence type="ECO:0000256" key="2">
    <source>
        <dbReference type="ARBA" id="ARBA00022448"/>
    </source>
</evidence>